<dbReference type="SUPFAM" id="SSF53474">
    <property type="entry name" value="alpha/beta-Hydrolases"/>
    <property type="match status" value="1"/>
</dbReference>
<dbReference type="Gene3D" id="3.40.50.1820">
    <property type="entry name" value="alpha/beta hydrolase"/>
    <property type="match status" value="1"/>
</dbReference>
<dbReference type="InterPro" id="IPR027417">
    <property type="entry name" value="P-loop_NTPase"/>
</dbReference>
<dbReference type="OrthoDB" id="5986190at2759"/>
<dbReference type="InterPro" id="IPR011990">
    <property type="entry name" value="TPR-like_helical_dom_sf"/>
</dbReference>
<organism evidence="2 3">
    <name type="scientific">Heterodermia speciosa</name>
    <dbReference type="NCBI Taxonomy" id="116794"/>
    <lineage>
        <taxon>Eukaryota</taxon>
        <taxon>Fungi</taxon>
        <taxon>Dikarya</taxon>
        <taxon>Ascomycota</taxon>
        <taxon>Pezizomycotina</taxon>
        <taxon>Lecanoromycetes</taxon>
        <taxon>OSLEUM clade</taxon>
        <taxon>Lecanoromycetidae</taxon>
        <taxon>Caliciales</taxon>
        <taxon>Physciaceae</taxon>
        <taxon>Heterodermia</taxon>
    </lineage>
</organism>
<proteinExistence type="predicted"/>
<evidence type="ECO:0008006" key="4">
    <source>
        <dbReference type="Google" id="ProtNLM"/>
    </source>
</evidence>
<dbReference type="PANTHER" id="PTHR46082">
    <property type="entry name" value="ATP/GTP-BINDING PROTEIN-RELATED"/>
    <property type="match status" value="1"/>
</dbReference>
<feature type="compositionally biased region" description="Low complexity" evidence="1">
    <location>
        <begin position="341"/>
        <end position="351"/>
    </location>
</feature>
<sequence length="1140" mass="130273">METTPGLSESVKRYGLTQIYPPARSPLEASPLVDIVFVHGLDGHPYHTWTSEVTQTFWPAQLLPPILKEEKARILVYGYDADVTPVADGVSSKDKIHNHAELLLAVLWANRSRQKTTERPIIFVAHSLGGLIVKRALVHSSGIRGNNTAHLRSICLSTYAILFFGTPHKGFDIETWISRWEPKPGSVESPQNIHFPPQIIHSLGIKNETLENLDRQFIQLCNKIRIYFFYEGKPTNIHGSWYYVVEEESAAPIIQDVEYTSFQQDHTHMCRFENENSPGYEIVTEAIQRYAAEAPKQIQAHWRSERAEGKVRIDAQIRELSGDEIKLVDKAVDTPGGGGSEPPSSSGRLGSKTCLKPLPKRYYIVPRERVKHFVGRDAQLGQISSHFANGPGNRPQVLILHALGGQGKSQIAIEYCQLSREQYAGIFWVNANSEDLAVQSYARFAAALSGSSLSEIDDRHTAVKIVMDYLETWDQTWLLVFDNYDKPEEFPNVQEFYPEFGQGHIIFTSRRNQDLERLGSLLEIPAMNVDEGINLLLRTYSNQDIKQHLTVASKVVDRLGGLPLAIDQAAAYIRYQRLPLDQLGEFLTTYELKRKEILSHIPPRFWEYGTMQIHGEEKQKKALNAFTTWELSLEQLTTDDSLPSDEMTHVLTLFAFLSSTRIEEWLFRHHSERDHCIEDYAEWEHLFSAPEKESNDANSLGRDCERRWSSVKFWDVLSKFDDLSLIQTLESHSDEAVFSLHPLIRDWLQLREEKHSRQRMIKESVAVVVASVRLKKSPQTMGLERRASLLAHVDACVLNDDCFTEEEHRLGYDVQNCGNAGSLASYYDDQGRYEAAEKLISRVSATRTKSLGMEHVDTLKAMSLHGTVLYNQGKYDEAEGIERQTVELRKRILGEEDASTLDGLESLALTLQRQGKYNEAESLQRQLLQTREKHFGKRNSDTIRCSTNLAETLHAQGRWSEAEKMEREALQLGETLLGRQHETTLDIMSELVETLKDQRKYEEAEKLGREALQLGERMDGKQHPNTLSIMHNLAVTLFHRGSNEEALELCRDALKLHVKVYGKNHPKTLGNMQNLAWMLSYDESTYDEALQLCRRTLVLQKEVLGREHRDTLFTNYLLGWILSQKESSYHEAEQILHEIF</sequence>
<comment type="caution">
    <text evidence="2">The sequence shown here is derived from an EMBL/GenBank/DDBJ whole genome shotgun (WGS) entry which is preliminary data.</text>
</comment>
<feature type="region of interest" description="Disordered" evidence="1">
    <location>
        <begin position="330"/>
        <end position="353"/>
    </location>
</feature>
<name>A0A8H3FIH2_9LECA</name>
<dbReference type="Pfam" id="PF13424">
    <property type="entry name" value="TPR_12"/>
    <property type="match status" value="2"/>
</dbReference>
<dbReference type="SMART" id="SM00028">
    <property type="entry name" value="TPR"/>
    <property type="match status" value="4"/>
</dbReference>
<dbReference type="AlphaFoldDB" id="A0A8H3FIH2"/>
<keyword evidence="3" id="KW-1185">Reference proteome</keyword>
<dbReference type="SUPFAM" id="SSF48452">
    <property type="entry name" value="TPR-like"/>
    <property type="match status" value="2"/>
</dbReference>
<dbReference type="EMBL" id="CAJPDS010000042">
    <property type="protein sequence ID" value="CAF9926576.1"/>
    <property type="molecule type" value="Genomic_DNA"/>
</dbReference>
<evidence type="ECO:0000313" key="2">
    <source>
        <dbReference type="EMBL" id="CAF9926576.1"/>
    </source>
</evidence>
<dbReference type="SUPFAM" id="SSF52540">
    <property type="entry name" value="P-loop containing nucleoside triphosphate hydrolases"/>
    <property type="match status" value="1"/>
</dbReference>
<dbReference type="InterPro" id="IPR053137">
    <property type="entry name" value="NLR-like"/>
</dbReference>
<evidence type="ECO:0000256" key="1">
    <source>
        <dbReference type="SAM" id="MobiDB-lite"/>
    </source>
</evidence>
<dbReference type="Pfam" id="PF13374">
    <property type="entry name" value="TPR_10"/>
    <property type="match status" value="3"/>
</dbReference>
<protein>
    <recommendedName>
        <fullName evidence="4">NB-ARC domain-containing protein</fullName>
    </recommendedName>
</protein>
<dbReference type="InterPro" id="IPR019734">
    <property type="entry name" value="TPR_rpt"/>
</dbReference>
<evidence type="ECO:0000313" key="3">
    <source>
        <dbReference type="Proteomes" id="UP000664521"/>
    </source>
</evidence>
<dbReference type="InterPro" id="IPR029058">
    <property type="entry name" value="AB_hydrolase_fold"/>
</dbReference>
<dbReference type="Proteomes" id="UP000664521">
    <property type="component" value="Unassembled WGS sequence"/>
</dbReference>
<dbReference type="PANTHER" id="PTHR46082:SF6">
    <property type="entry name" value="AAA+ ATPASE DOMAIN-CONTAINING PROTEIN-RELATED"/>
    <property type="match status" value="1"/>
</dbReference>
<reference evidence="2" key="1">
    <citation type="submission" date="2021-03" db="EMBL/GenBank/DDBJ databases">
        <authorList>
            <person name="Tagirdzhanova G."/>
        </authorList>
    </citation>
    <scope>NUCLEOTIDE SEQUENCE</scope>
</reference>
<gene>
    <name evidence="2" type="ORF">HETSPECPRED_006358</name>
</gene>
<dbReference type="Gene3D" id="1.25.40.10">
    <property type="entry name" value="Tetratricopeptide repeat domain"/>
    <property type="match status" value="2"/>
</dbReference>
<dbReference type="GO" id="GO:0043531">
    <property type="term" value="F:ADP binding"/>
    <property type="evidence" value="ECO:0007669"/>
    <property type="project" value="InterPro"/>
</dbReference>
<accession>A0A8H3FIH2</accession>
<dbReference type="NCBIfam" id="NF040586">
    <property type="entry name" value="FxSxx_TPR"/>
    <property type="match status" value="1"/>
</dbReference>
<dbReference type="Gene3D" id="3.40.50.300">
    <property type="entry name" value="P-loop containing nucleotide triphosphate hydrolases"/>
    <property type="match status" value="1"/>
</dbReference>